<dbReference type="InterPro" id="IPR033116">
    <property type="entry name" value="TRYPSIN_SER"/>
</dbReference>
<organism evidence="6 7">
    <name type="scientific">Streptomyces andamanensis</name>
    <dbReference type="NCBI Taxonomy" id="1565035"/>
    <lineage>
        <taxon>Bacteria</taxon>
        <taxon>Bacillati</taxon>
        <taxon>Actinomycetota</taxon>
        <taxon>Actinomycetes</taxon>
        <taxon>Kitasatosporales</taxon>
        <taxon>Streptomycetaceae</taxon>
        <taxon>Streptomyces</taxon>
    </lineage>
</organism>
<sequence length="265" mass="26866">MRFRSFRFPGSSAGVRGAAAVTALLAAGTLLAGAGQAAAVRGGGPAKAADQPYTMLIELNGQQFCGGTLVAPTKVLTAGHCVQDAGKLSALRVIGGRTQVNGTDGTVRRVKSARMDAHYTSPGLAHDAAVLTLDRAMPYRPIPVAGPHDAALVASGRKALVLGWGRTGPGVSATRLKQTRLVLSPLTGCRPYTDKDTDPRAMLCGTPERGTAASVCPGDSGGPLVSGGKVVGIVSAGNKYCDGQYPVSVFVRTDSVAAGLGLKTA</sequence>
<evidence type="ECO:0000313" key="6">
    <source>
        <dbReference type="EMBL" id="MFC4332981.1"/>
    </source>
</evidence>
<dbReference type="InterPro" id="IPR050430">
    <property type="entry name" value="Peptidase_S1"/>
</dbReference>
<proteinExistence type="inferred from homology"/>
<keyword evidence="3" id="KW-0645">Protease</keyword>
<dbReference type="PROSITE" id="PS00135">
    <property type="entry name" value="TRYPSIN_SER"/>
    <property type="match status" value="1"/>
</dbReference>
<dbReference type="InterPro" id="IPR043504">
    <property type="entry name" value="Peptidase_S1_PA_chymotrypsin"/>
</dbReference>
<gene>
    <name evidence="6" type="ORF">ACFPC0_35515</name>
</gene>
<comment type="similarity">
    <text evidence="1">Belongs to the peptidase S1 family.</text>
</comment>
<dbReference type="Pfam" id="PF00089">
    <property type="entry name" value="Trypsin"/>
    <property type="match status" value="1"/>
</dbReference>
<dbReference type="PROSITE" id="PS50240">
    <property type="entry name" value="TRYPSIN_DOM"/>
    <property type="match status" value="1"/>
</dbReference>
<keyword evidence="4" id="KW-0732">Signal</keyword>
<dbReference type="PROSITE" id="PS00134">
    <property type="entry name" value="TRYPSIN_HIS"/>
    <property type="match status" value="1"/>
</dbReference>
<dbReference type="InterPro" id="IPR009003">
    <property type="entry name" value="Peptidase_S1_PA"/>
</dbReference>
<evidence type="ECO:0000259" key="5">
    <source>
        <dbReference type="PROSITE" id="PS50240"/>
    </source>
</evidence>
<dbReference type="Proteomes" id="UP001595824">
    <property type="component" value="Unassembled WGS sequence"/>
</dbReference>
<reference evidence="7" key="1">
    <citation type="journal article" date="2019" name="Int. J. Syst. Evol. Microbiol.">
        <title>The Global Catalogue of Microorganisms (GCM) 10K type strain sequencing project: providing services to taxonomists for standard genome sequencing and annotation.</title>
        <authorList>
            <consortium name="The Broad Institute Genomics Platform"/>
            <consortium name="The Broad Institute Genome Sequencing Center for Infectious Disease"/>
            <person name="Wu L."/>
            <person name="Ma J."/>
        </authorList>
    </citation>
    <scope>NUCLEOTIDE SEQUENCE [LARGE SCALE GENOMIC DNA]</scope>
    <source>
        <strain evidence="7">PCU 347</strain>
    </source>
</reference>
<evidence type="ECO:0000256" key="2">
    <source>
        <dbReference type="ARBA" id="ARBA00023157"/>
    </source>
</evidence>
<dbReference type="PANTHER" id="PTHR24276">
    <property type="entry name" value="POLYSERASE-RELATED"/>
    <property type="match status" value="1"/>
</dbReference>
<evidence type="ECO:0000313" key="7">
    <source>
        <dbReference type="Proteomes" id="UP001595824"/>
    </source>
</evidence>
<comment type="caution">
    <text evidence="6">The sequence shown here is derived from an EMBL/GenBank/DDBJ whole genome shotgun (WGS) entry which is preliminary data.</text>
</comment>
<dbReference type="EMBL" id="JBHSDP010000029">
    <property type="protein sequence ID" value="MFC4332981.1"/>
    <property type="molecule type" value="Genomic_DNA"/>
</dbReference>
<keyword evidence="2" id="KW-1015">Disulfide bond</keyword>
<dbReference type="PRINTS" id="PR00722">
    <property type="entry name" value="CHYMOTRYPSIN"/>
</dbReference>
<keyword evidence="7" id="KW-1185">Reference proteome</keyword>
<evidence type="ECO:0000256" key="4">
    <source>
        <dbReference type="SAM" id="SignalP"/>
    </source>
</evidence>
<dbReference type="RefSeq" id="WP_381744351.1">
    <property type="nucleotide sequence ID" value="NZ_JBHSDP010000029.1"/>
</dbReference>
<dbReference type="SUPFAM" id="SSF50494">
    <property type="entry name" value="Trypsin-like serine proteases"/>
    <property type="match status" value="1"/>
</dbReference>
<dbReference type="InterPro" id="IPR018114">
    <property type="entry name" value="TRYPSIN_HIS"/>
</dbReference>
<evidence type="ECO:0000256" key="3">
    <source>
        <dbReference type="RuleBase" id="RU363034"/>
    </source>
</evidence>
<keyword evidence="3" id="KW-0378">Hydrolase</keyword>
<accession>A0ABV8TRI4</accession>
<feature type="chain" id="PRO_5047460557" evidence="4">
    <location>
        <begin position="33"/>
        <end position="265"/>
    </location>
</feature>
<feature type="domain" description="Peptidase S1" evidence="5">
    <location>
        <begin position="40"/>
        <end position="265"/>
    </location>
</feature>
<dbReference type="Gene3D" id="2.40.10.10">
    <property type="entry name" value="Trypsin-like serine proteases"/>
    <property type="match status" value="1"/>
</dbReference>
<feature type="signal peptide" evidence="4">
    <location>
        <begin position="1"/>
        <end position="32"/>
    </location>
</feature>
<dbReference type="PANTHER" id="PTHR24276:SF98">
    <property type="entry name" value="FI18310P1-RELATED"/>
    <property type="match status" value="1"/>
</dbReference>
<protein>
    <submittedName>
        <fullName evidence="6">S1 family peptidase</fullName>
    </submittedName>
</protein>
<dbReference type="SMART" id="SM00020">
    <property type="entry name" value="Tryp_SPc"/>
    <property type="match status" value="1"/>
</dbReference>
<name>A0ABV8TRI4_9ACTN</name>
<dbReference type="InterPro" id="IPR001254">
    <property type="entry name" value="Trypsin_dom"/>
</dbReference>
<dbReference type="InterPro" id="IPR001314">
    <property type="entry name" value="Peptidase_S1A"/>
</dbReference>
<keyword evidence="3" id="KW-0720">Serine protease</keyword>
<evidence type="ECO:0000256" key="1">
    <source>
        <dbReference type="ARBA" id="ARBA00007664"/>
    </source>
</evidence>